<protein>
    <submittedName>
        <fullName evidence="1">Uncharacterized protein</fullName>
    </submittedName>
</protein>
<evidence type="ECO:0000313" key="2">
    <source>
        <dbReference type="Proteomes" id="UP000054783"/>
    </source>
</evidence>
<dbReference type="AlphaFoldDB" id="A0A0V0ZSG1"/>
<gene>
    <name evidence="1" type="ORF">T12_13803</name>
</gene>
<keyword evidence="2" id="KW-1185">Reference proteome</keyword>
<dbReference type="EMBL" id="JYDQ01000101">
    <property type="protein sequence ID" value="KRY15134.1"/>
    <property type="molecule type" value="Genomic_DNA"/>
</dbReference>
<sequence length="149" mass="17161">MINAIQTITVKVLENVASLLLGKDFFYLRQEKLFHILDDVLTGCRRKAFATEKSNAGKHHRAAYVAFAAIRQHIIMQKQKDQQIQNLHVPVPYIPGRFNFPGDVQWTLTATFKKNADQHIFARVQKLKCRVNRNNVNIDATMMATVQNR</sequence>
<dbReference type="OrthoDB" id="10439289at2759"/>
<name>A0A0V0ZSG1_9BILA</name>
<comment type="caution">
    <text evidence="1">The sequence shown here is derived from an EMBL/GenBank/DDBJ whole genome shotgun (WGS) entry which is preliminary data.</text>
</comment>
<reference evidence="1 2" key="1">
    <citation type="submission" date="2015-01" db="EMBL/GenBank/DDBJ databases">
        <title>Evolution of Trichinella species and genotypes.</title>
        <authorList>
            <person name="Korhonen P.K."/>
            <person name="Edoardo P."/>
            <person name="Giuseppe L.R."/>
            <person name="Gasser R.B."/>
        </authorList>
    </citation>
    <scope>NUCLEOTIDE SEQUENCE [LARGE SCALE GENOMIC DNA]</scope>
    <source>
        <strain evidence="1">ISS2496</strain>
    </source>
</reference>
<dbReference type="Proteomes" id="UP000054783">
    <property type="component" value="Unassembled WGS sequence"/>
</dbReference>
<proteinExistence type="predicted"/>
<evidence type="ECO:0000313" key="1">
    <source>
        <dbReference type="EMBL" id="KRY15134.1"/>
    </source>
</evidence>
<accession>A0A0V0ZSG1</accession>
<organism evidence="1 2">
    <name type="scientific">Trichinella patagoniensis</name>
    <dbReference type="NCBI Taxonomy" id="990121"/>
    <lineage>
        <taxon>Eukaryota</taxon>
        <taxon>Metazoa</taxon>
        <taxon>Ecdysozoa</taxon>
        <taxon>Nematoda</taxon>
        <taxon>Enoplea</taxon>
        <taxon>Dorylaimia</taxon>
        <taxon>Trichinellida</taxon>
        <taxon>Trichinellidae</taxon>
        <taxon>Trichinella</taxon>
    </lineage>
</organism>